<accession>A0AA46X1X0</accession>
<dbReference type="PANTHER" id="PTHR33217:SF9">
    <property type="entry name" value="MUTATOR FAMILY TRANSPOSASE"/>
    <property type="match status" value="1"/>
</dbReference>
<dbReference type="Pfam" id="PF00872">
    <property type="entry name" value="Transposase_mut"/>
    <property type="match status" value="1"/>
</dbReference>
<dbReference type="RefSeq" id="WP_265137403.1">
    <property type="nucleotide sequence ID" value="NZ_CP110418.1"/>
</dbReference>
<dbReference type="Proteomes" id="UP001164244">
    <property type="component" value="Chromosome"/>
</dbReference>
<reference evidence="7" key="1">
    <citation type="submission" date="2022-11" db="EMBL/GenBank/DDBJ databases">
        <title>Complete genome sequence of Veillonella rogosae KCOM 3468 isolated from human Subgingival dental plaque of Chronic peridontitis Lesion.</title>
        <authorList>
            <person name="Park S.-N."/>
            <person name="Lim Y.K."/>
            <person name="Kook J.-K."/>
        </authorList>
    </citation>
    <scope>NUCLEOTIDE SEQUENCE</scope>
    <source>
        <strain evidence="7">KCOM 3468</strain>
    </source>
</reference>
<evidence type="ECO:0000256" key="4">
    <source>
        <dbReference type="ARBA" id="ARBA00023125"/>
    </source>
</evidence>
<keyword evidence="3 6" id="KW-0815">Transposition</keyword>
<evidence type="ECO:0000313" key="7">
    <source>
        <dbReference type="EMBL" id="UZG50218.1"/>
    </source>
</evidence>
<dbReference type="AlphaFoldDB" id="A0AA46X1X0"/>
<comment type="function">
    <text evidence="1 6">Required for the transposition of the insertion element.</text>
</comment>
<dbReference type="InterPro" id="IPR048004">
    <property type="entry name" value="IS1249_transpos"/>
</dbReference>
<dbReference type="GO" id="GO:0006313">
    <property type="term" value="P:DNA transposition"/>
    <property type="evidence" value="ECO:0007669"/>
    <property type="project" value="UniProtKB-UniRule"/>
</dbReference>
<evidence type="ECO:0000313" key="8">
    <source>
        <dbReference type="Proteomes" id="UP001164244"/>
    </source>
</evidence>
<dbReference type="InterPro" id="IPR001207">
    <property type="entry name" value="Transposase_mutator"/>
</dbReference>
<gene>
    <name evidence="7" type="ORF">OKW85_05775</name>
</gene>
<organism evidence="7 8">
    <name type="scientific">Veillonella rogosae</name>
    <dbReference type="NCBI Taxonomy" id="423477"/>
    <lineage>
        <taxon>Bacteria</taxon>
        <taxon>Bacillati</taxon>
        <taxon>Bacillota</taxon>
        <taxon>Negativicutes</taxon>
        <taxon>Veillonellales</taxon>
        <taxon>Veillonellaceae</taxon>
        <taxon>Veillonella</taxon>
    </lineage>
</organism>
<evidence type="ECO:0000256" key="2">
    <source>
        <dbReference type="ARBA" id="ARBA00010961"/>
    </source>
</evidence>
<evidence type="ECO:0000256" key="5">
    <source>
        <dbReference type="ARBA" id="ARBA00023172"/>
    </source>
</evidence>
<comment type="similarity">
    <text evidence="2 6">Belongs to the transposase mutator family.</text>
</comment>
<dbReference type="NCBIfam" id="NF033544">
    <property type="entry name" value="transpos_IS1249"/>
    <property type="match status" value="1"/>
</dbReference>
<protein>
    <recommendedName>
        <fullName evidence="6">Mutator family transposase</fullName>
    </recommendedName>
</protein>
<dbReference type="PANTHER" id="PTHR33217">
    <property type="entry name" value="TRANSPOSASE FOR INSERTION SEQUENCE ELEMENT IS1081"/>
    <property type="match status" value="1"/>
</dbReference>
<name>A0AA46X1X0_9FIRM</name>
<dbReference type="GO" id="GO:0004803">
    <property type="term" value="F:transposase activity"/>
    <property type="evidence" value="ECO:0007669"/>
    <property type="project" value="UniProtKB-UniRule"/>
</dbReference>
<evidence type="ECO:0000256" key="3">
    <source>
        <dbReference type="ARBA" id="ARBA00022578"/>
    </source>
</evidence>
<dbReference type="GO" id="GO:0003677">
    <property type="term" value="F:DNA binding"/>
    <property type="evidence" value="ECO:0007669"/>
    <property type="project" value="UniProtKB-UniRule"/>
</dbReference>
<dbReference type="KEGG" id="vrg:OKW85_05775"/>
<sequence length="373" mass="43806">MLVRCINCGFSCQKYGKTKAGSQRWHCKQCNITFTQTIDNTTKCFHRFLNWLFSKETQRDMPGQGRTFRRQIADFWQIWPMPPKIETPRDVVFVDGIYLAKKACILICYDGEYVLGWYLCRSEQSRSWQALMQRIATPIVVVSDGGPGLRKALKKVWRTAKLQRCIVHAVWQVHRYTTRRPKTLAGIMLKDLASDLYNVKTQEDAKIWIQRLFNWRVTFKEFLSEMTRDSNDNLRATHERLLKAYNSLVVLINTETMFRYLDETLVLDKECPRTNNPIEGGVNAQLRRLLRYHRGMSVEKRIKAVFWWCYLHSPRPLSAKEILKVMPTDASISKIYSSMNERAQLQGIIPTWGDAISWGDLHNYDKLSFNDWD</sequence>
<keyword evidence="4 6" id="KW-0238">DNA-binding</keyword>
<keyword evidence="6" id="KW-0814">Transposable element</keyword>
<proteinExistence type="inferred from homology"/>
<keyword evidence="5 6" id="KW-0233">DNA recombination</keyword>
<evidence type="ECO:0000256" key="1">
    <source>
        <dbReference type="ARBA" id="ARBA00002190"/>
    </source>
</evidence>
<dbReference type="EMBL" id="CP110418">
    <property type="protein sequence ID" value="UZG50218.1"/>
    <property type="molecule type" value="Genomic_DNA"/>
</dbReference>
<evidence type="ECO:0000256" key="6">
    <source>
        <dbReference type="RuleBase" id="RU365089"/>
    </source>
</evidence>